<comment type="caution">
    <text evidence="1">The sequence shown here is derived from an EMBL/GenBank/DDBJ whole genome shotgun (WGS) entry which is preliminary data.</text>
</comment>
<organism evidence="1">
    <name type="scientific">Caldithrix abyssi</name>
    <dbReference type="NCBI Taxonomy" id="187145"/>
    <lineage>
        <taxon>Bacteria</taxon>
        <taxon>Pseudomonadati</taxon>
        <taxon>Calditrichota</taxon>
        <taxon>Calditrichia</taxon>
        <taxon>Calditrichales</taxon>
        <taxon>Calditrichaceae</taxon>
        <taxon>Caldithrix</taxon>
    </lineage>
</organism>
<gene>
    <name evidence="1" type="ORF">ENJ10_12925</name>
</gene>
<accession>A0A7V1LQ14</accession>
<keyword evidence="1" id="KW-0489">Methyltransferase</keyword>
<keyword evidence="1" id="KW-0808">Transferase</keyword>
<dbReference type="AlphaFoldDB" id="A0A7V1LQ14"/>
<dbReference type="PANTHER" id="PTHR14614">
    <property type="entry name" value="HEPATOCELLULAR CARCINOMA-ASSOCIATED ANTIGEN"/>
    <property type="match status" value="1"/>
</dbReference>
<dbReference type="SUPFAM" id="SSF53335">
    <property type="entry name" value="S-adenosyl-L-methionine-dependent methyltransferases"/>
    <property type="match status" value="1"/>
</dbReference>
<reference evidence="1" key="1">
    <citation type="journal article" date="2020" name="mSystems">
        <title>Genome- and Community-Level Interaction Insights into Carbon Utilization and Element Cycling Functions of Hydrothermarchaeota in Hydrothermal Sediment.</title>
        <authorList>
            <person name="Zhou Z."/>
            <person name="Liu Y."/>
            <person name="Xu W."/>
            <person name="Pan J."/>
            <person name="Luo Z.H."/>
            <person name="Li M."/>
        </authorList>
    </citation>
    <scope>NUCLEOTIDE SEQUENCE [LARGE SCALE GENOMIC DNA]</scope>
    <source>
        <strain evidence="1">HyVt-456</strain>
    </source>
</reference>
<dbReference type="CDD" id="cd02440">
    <property type="entry name" value="AdoMet_MTases"/>
    <property type="match status" value="1"/>
</dbReference>
<sequence length="219" mass="25032">MKSISPDLILTDIPLGKSRFKLWRIKNLDDLVDQVSDDLFNEDERLPYWAELWPSSFALADYILNHAPEIRGKRVLELGCGLGLTAMAVARCAPAEFIATDYESAALRLAAKNFEENGLPQPQWREMDWRHPDLVGTFDLLVASDVAYEQRFFEPLIRLFQKYLAPEGRVLLAEPNRSVARGFFGKLALSGFNFEQKDFPVIQDGHKITVSVYRIIKEK</sequence>
<dbReference type="Proteomes" id="UP000886005">
    <property type="component" value="Unassembled WGS sequence"/>
</dbReference>
<dbReference type="GO" id="GO:0032259">
    <property type="term" value="P:methylation"/>
    <property type="evidence" value="ECO:0007669"/>
    <property type="project" value="UniProtKB-KW"/>
</dbReference>
<dbReference type="Pfam" id="PF10294">
    <property type="entry name" value="Methyltransf_16"/>
    <property type="match status" value="1"/>
</dbReference>
<protein>
    <submittedName>
        <fullName evidence="1">Methyltransferase domain-containing protein</fullName>
    </submittedName>
</protein>
<dbReference type="Gene3D" id="3.40.50.150">
    <property type="entry name" value="Vaccinia Virus protein VP39"/>
    <property type="match status" value="1"/>
</dbReference>
<dbReference type="EMBL" id="DRLD01000365">
    <property type="protein sequence ID" value="HED11587.1"/>
    <property type="molecule type" value="Genomic_DNA"/>
</dbReference>
<dbReference type="InterPro" id="IPR029063">
    <property type="entry name" value="SAM-dependent_MTases_sf"/>
</dbReference>
<proteinExistence type="predicted"/>
<evidence type="ECO:0000313" key="1">
    <source>
        <dbReference type="EMBL" id="HED11587.1"/>
    </source>
</evidence>
<dbReference type="PANTHER" id="PTHR14614:SF132">
    <property type="entry name" value="PROTEIN-LYSINE METHYLTRANSFERASE C42C1.13"/>
    <property type="match status" value="1"/>
</dbReference>
<dbReference type="InterPro" id="IPR019410">
    <property type="entry name" value="Methyltransf_16"/>
</dbReference>
<dbReference type="GO" id="GO:0008168">
    <property type="term" value="F:methyltransferase activity"/>
    <property type="evidence" value="ECO:0007669"/>
    <property type="project" value="UniProtKB-KW"/>
</dbReference>
<name>A0A7V1LQ14_CALAY</name>